<dbReference type="Pfam" id="PF01603">
    <property type="entry name" value="B56"/>
    <property type="match status" value="1"/>
</dbReference>
<evidence type="ECO:0008006" key="3">
    <source>
        <dbReference type="Google" id="ProtNLM"/>
    </source>
</evidence>
<evidence type="ECO:0000313" key="1">
    <source>
        <dbReference type="EMBL" id="KAK4258467.1"/>
    </source>
</evidence>
<dbReference type="Gene3D" id="1.25.10.10">
    <property type="entry name" value="Leucine-rich Repeat Variant"/>
    <property type="match status" value="1"/>
</dbReference>
<keyword evidence="2" id="KW-1185">Reference proteome</keyword>
<protein>
    <recommendedName>
        <fullName evidence="3">Serine/threonine protein phosphatase 2A regulatory subunit</fullName>
    </recommendedName>
</protein>
<dbReference type="InterPro" id="IPR011989">
    <property type="entry name" value="ARM-like"/>
</dbReference>
<dbReference type="FunFam" id="1.25.10.10:FF:000548">
    <property type="entry name" value="Serine/threonine protein phosphatase 2A regulatory subunit"/>
    <property type="match status" value="1"/>
</dbReference>
<dbReference type="GO" id="GO:0000159">
    <property type="term" value="C:protein phosphatase type 2A complex"/>
    <property type="evidence" value="ECO:0007669"/>
    <property type="project" value="InterPro"/>
</dbReference>
<dbReference type="InterPro" id="IPR002554">
    <property type="entry name" value="PP2A_B56"/>
</dbReference>
<dbReference type="InterPro" id="IPR016024">
    <property type="entry name" value="ARM-type_fold"/>
</dbReference>
<sequence>MKIPRFSISLPLVRDINRTPPKSPGKPHQHDTIMASHRNQTPTTFSPKKNSITLQNLFEQDLPTFPCSNGNVSSPKSVNEDILSVISYCSSVLTSVDPSESPSQQDFKRIQLSKLLAIIKSSKKPLSYGVLEHLASIISLNLFRPLPAPANPSALADWPDDEDPISTFSPMWSRLQIVYEILLRLVMTTDPNVLKEYIDHPFLLKLLSLFQSEDTRERESLKNVYHKIYSKFTGERSFMRKSMNDVLLNYVFETEKHAGIAELLEIWGTIINGFTVPLKEEHKLFLMRVLISLHKTKGLQMYHRQLAYCVSQFVQKEPMLGGIVVRGILRYWPLTNCQKEILLIGQLEDLVENLDPNHYRNLALPLCTQITKCINSWNSQVAERALYVWNNEQFVRMASTAMVEVFPVIVQGMEMNLRWHWSKSVRQLTESVKLMLEDMDPVLYSKSLQDMEARESASREKDLKRRQRWQMIDEMAATKTQFLNLNPPQSLCVSN</sequence>
<name>A0AAE1IX53_9FABA</name>
<dbReference type="Proteomes" id="UP001293593">
    <property type="component" value="Unassembled WGS sequence"/>
</dbReference>
<evidence type="ECO:0000313" key="2">
    <source>
        <dbReference type="Proteomes" id="UP001293593"/>
    </source>
</evidence>
<dbReference type="PANTHER" id="PTHR10257">
    <property type="entry name" value="SERINE/THREONINE PROTEIN PHOSPHATASE 2A PP2A REGULATORY SUBUNIT B"/>
    <property type="match status" value="1"/>
</dbReference>
<dbReference type="GO" id="GO:0019888">
    <property type="term" value="F:protein phosphatase regulator activity"/>
    <property type="evidence" value="ECO:0007669"/>
    <property type="project" value="InterPro"/>
</dbReference>
<gene>
    <name evidence="1" type="ORF">QN277_004913</name>
</gene>
<comment type="caution">
    <text evidence="1">The sequence shown here is derived from an EMBL/GenBank/DDBJ whole genome shotgun (WGS) entry which is preliminary data.</text>
</comment>
<reference evidence="1" key="1">
    <citation type="submission" date="2023-10" db="EMBL/GenBank/DDBJ databases">
        <title>Chromosome-level genome of the transformable northern wattle, Acacia crassicarpa.</title>
        <authorList>
            <person name="Massaro I."/>
            <person name="Sinha N.R."/>
            <person name="Poethig S."/>
            <person name="Leichty A.R."/>
        </authorList>
    </citation>
    <scope>NUCLEOTIDE SEQUENCE</scope>
    <source>
        <strain evidence="1">Acra3RX</strain>
        <tissue evidence="1">Leaf</tissue>
    </source>
</reference>
<dbReference type="SUPFAM" id="SSF48371">
    <property type="entry name" value="ARM repeat"/>
    <property type="match status" value="1"/>
</dbReference>
<dbReference type="GO" id="GO:0007165">
    <property type="term" value="P:signal transduction"/>
    <property type="evidence" value="ECO:0007669"/>
    <property type="project" value="InterPro"/>
</dbReference>
<dbReference type="PANTHER" id="PTHR10257:SF28">
    <property type="entry name" value="SERINE_THREONINE PROTEIN PHOSPHATASE 2A REGULATORY SUBUNIT"/>
    <property type="match status" value="1"/>
</dbReference>
<accession>A0AAE1IX53</accession>
<organism evidence="1 2">
    <name type="scientific">Acacia crassicarpa</name>
    <name type="common">northern wattle</name>
    <dbReference type="NCBI Taxonomy" id="499986"/>
    <lineage>
        <taxon>Eukaryota</taxon>
        <taxon>Viridiplantae</taxon>
        <taxon>Streptophyta</taxon>
        <taxon>Embryophyta</taxon>
        <taxon>Tracheophyta</taxon>
        <taxon>Spermatophyta</taxon>
        <taxon>Magnoliopsida</taxon>
        <taxon>eudicotyledons</taxon>
        <taxon>Gunneridae</taxon>
        <taxon>Pentapetalae</taxon>
        <taxon>rosids</taxon>
        <taxon>fabids</taxon>
        <taxon>Fabales</taxon>
        <taxon>Fabaceae</taxon>
        <taxon>Caesalpinioideae</taxon>
        <taxon>mimosoid clade</taxon>
        <taxon>Acacieae</taxon>
        <taxon>Acacia</taxon>
    </lineage>
</organism>
<dbReference type="EMBL" id="JAWXYG010000011">
    <property type="protein sequence ID" value="KAK4258467.1"/>
    <property type="molecule type" value="Genomic_DNA"/>
</dbReference>
<proteinExistence type="predicted"/>
<dbReference type="AlphaFoldDB" id="A0AAE1IX53"/>